<name>A0ABQ5JMI6_9LACO</name>
<gene>
    <name evidence="1" type="ORF">JCM31185_06690</name>
</gene>
<reference evidence="1 2" key="1">
    <citation type="submission" date="2022-03" db="EMBL/GenBank/DDBJ databases">
        <title>Draft genome sequence of Furfurilactobacillus curtus JCM 31185.</title>
        <authorList>
            <person name="Suzuki S."/>
            <person name="Endo A."/>
            <person name="Kajikawa A."/>
        </authorList>
    </citation>
    <scope>NUCLEOTIDE SEQUENCE [LARGE SCALE GENOMIC DNA]</scope>
    <source>
        <strain evidence="1 2">JCM 31185</strain>
    </source>
</reference>
<accession>A0ABQ5JMI6</accession>
<dbReference type="EMBL" id="BQXO01000002">
    <property type="protein sequence ID" value="GKT05380.1"/>
    <property type="molecule type" value="Genomic_DNA"/>
</dbReference>
<evidence type="ECO:0000313" key="2">
    <source>
        <dbReference type="Proteomes" id="UP001628078"/>
    </source>
</evidence>
<sequence>MMFDTKKIHAQNKLNHVMVHKTVKHYFDSLNQPVHANFVTDFFCEESYIRFEHQERAGRAAILELLQSNQLNRIQSLTDLSIDIPSLDLVALVHGHVMIETENHLTEPYTFTMTLVSDRLVCDRYNNQWLIHRLNYQPM</sequence>
<protein>
    <recommendedName>
        <fullName evidence="3">Nuclear transport factor 2 family protein</fullName>
    </recommendedName>
</protein>
<dbReference type="InterPro" id="IPR032710">
    <property type="entry name" value="NTF2-like_dom_sf"/>
</dbReference>
<organism evidence="1 2">
    <name type="scientific">Furfurilactobacillus curtus</name>
    <dbReference type="NCBI Taxonomy" id="1746200"/>
    <lineage>
        <taxon>Bacteria</taxon>
        <taxon>Bacillati</taxon>
        <taxon>Bacillota</taxon>
        <taxon>Bacilli</taxon>
        <taxon>Lactobacillales</taxon>
        <taxon>Lactobacillaceae</taxon>
        <taxon>Furfurilactobacillus</taxon>
    </lineage>
</organism>
<evidence type="ECO:0000313" key="1">
    <source>
        <dbReference type="EMBL" id="GKT05380.1"/>
    </source>
</evidence>
<evidence type="ECO:0008006" key="3">
    <source>
        <dbReference type="Google" id="ProtNLM"/>
    </source>
</evidence>
<proteinExistence type="predicted"/>
<comment type="caution">
    <text evidence="1">The sequence shown here is derived from an EMBL/GenBank/DDBJ whole genome shotgun (WGS) entry which is preliminary data.</text>
</comment>
<dbReference type="RefSeq" id="WP_407882641.1">
    <property type="nucleotide sequence ID" value="NZ_BQXO01000002.1"/>
</dbReference>
<dbReference type="Proteomes" id="UP001628078">
    <property type="component" value="Unassembled WGS sequence"/>
</dbReference>
<dbReference type="SUPFAM" id="SSF54427">
    <property type="entry name" value="NTF2-like"/>
    <property type="match status" value="1"/>
</dbReference>
<dbReference type="Gene3D" id="3.10.450.50">
    <property type="match status" value="1"/>
</dbReference>
<keyword evidence="2" id="KW-1185">Reference proteome</keyword>